<dbReference type="Proteomes" id="UP001341840">
    <property type="component" value="Unassembled WGS sequence"/>
</dbReference>
<dbReference type="EMBL" id="JASCZI010030214">
    <property type="protein sequence ID" value="MED6118484.1"/>
    <property type="molecule type" value="Genomic_DNA"/>
</dbReference>
<evidence type="ECO:0000313" key="2">
    <source>
        <dbReference type="Proteomes" id="UP001341840"/>
    </source>
</evidence>
<proteinExistence type="predicted"/>
<accession>A0ABU6R3R7</accession>
<gene>
    <name evidence="1" type="ORF">PIB30_003232</name>
</gene>
<comment type="caution">
    <text evidence="1">The sequence shown here is derived from an EMBL/GenBank/DDBJ whole genome shotgun (WGS) entry which is preliminary data.</text>
</comment>
<name>A0ABU6R3R7_9FABA</name>
<protein>
    <submittedName>
        <fullName evidence="1">Uncharacterized protein</fullName>
    </submittedName>
</protein>
<reference evidence="1 2" key="1">
    <citation type="journal article" date="2023" name="Plants (Basel)">
        <title>Bridging the Gap: Combining Genomics and Transcriptomics Approaches to Understand Stylosanthes scabra, an Orphan Legume from the Brazilian Caatinga.</title>
        <authorList>
            <person name="Ferreira-Neto J.R.C."/>
            <person name="da Silva M.D."/>
            <person name="Binneck E."/>
            <person name="de Melo N.F."/>
            <person name="da Silva R.H."/>
            <person name="de Melo A.L.T.M."/>
            <person name="Pandolfi V."/>
            <person name="Bustamante F.O."/>
            <person name="Brasileiro-Vidal A.C."/>
            <person name="Benko-Iseppon A.M."/>
        </authorList>
    </citation>
    <scope>NUCLEOTIDE SEQUENCE [LARGE SCALE GENOMIC DNA]</scope>
    <source>
        <tissue evidence="1">Leaves</tissue>
    </source>
</reference>
<organism evidence="1 2">
    <name type="scientific">Stylosanthes scabra</name>
    <dbReference type="NCBI Taxonomy" id="79078"/>
    <lineage>
        <taxon>Eukaryota</taxon>
        <taxon>Viridiplantae</taxon>
        <taxon>Streptophyta</taxon>
        <taxon>Embryophyta</taxon>
        <taxon>Tracheophyta</taxon>
        <taxon>Spermatophyta</taxon>
        <taxon>Magnoliopsida</taxon>
        <taxon>eudicotyledons</taxon>
        <taxon>Gunneridae</taxon>
        <taxon>Pentapetalae</taxon>
        <taxon>rosids</taxon>
        <taxon>fabids</taxon>
        <taxon>Fabales</taxon>
        <taxon>Fabaceae</taxon>
        <taxon>Papilionoideae</taxon>
        <taxon>50 kb inversion clade</taxon>
        <taxon>dalbergioids sensu lato</taxon>
        <taxon>Dalbergieae</taxon>
        <taxon>Pterocarpus clade</taxon>
        <taxon>Stylosanthes</taxon>
    </lineage>
</organism>
<sequence>MIDETVAIKKVLEVLETKDRIPVTPKQNSCEMSLKILKPYITPKTFSSPSYSLNKRTAPISSNFQIPPPSSFPRLCSSTPSNFCASFVFIVVAAAASSPLAGSVCIVAGSSPLVDAAAVSSSISFCVCHRPHLPLPAPVVAASSSPHRRAPLLPPKKLLLDL</sequence>
<keyword evidence="2" id="KW-1185">Reference proteome</keyword>
<evidence type="ECO:0000313" key="1">
    <source>
        <dbReference type="EMBL" id="MED6118484.1"/>
    </source>
</evidence>